<proteinExistence type="predicted"/>
<dbReference type="Proteomes" id="UP000325440">
    <property type="component" value="Unassembled WGS sequence"/>
</dbReference>
<evidence type="ECO:0000256" key="1">
    <source>
        <dbReference type="SAM" id="MobiDB-lite"/>
    </source>
</evidence>
<name>A0A5E4NKW3_9HEMI</name>
<reference evidence="2 3" key="1">
    <citation type="submission" date="2019-08" db="EMBL/GenBank/DDBJ databases">
        <authorList>
            <person name="Alioto T."/>
            <person name="Alioto T."/>
            <person name="Gomez Garrido J."/>
        </authorList>
    </citation>
    <scope>NUCLEOTIDE SEQUENCE [LARGE SCALE GENOMIC DNA]</scope>
</reference>
<protein>
    <submittedName>
        <fullName evidence="2">Bromodomain</fullName>
    </submittedName>
</protein>
<organism evidence="2 3">
    <name type="scientific">Cinara cedri</name>
    <dbReference type="NCBI Taxonomy" id="506608"/>
    <lineage>
        <taxon>Eukaryota</taxon>
        <taxon>Metazoa</taxon>
        <taxon>Ecdysozoa</taxon>
        <taxon>Arthropoda</taxon>
        <taxon>Hexapoda</taxon>
        <taxon>Insecta</taxon>
        <taxon>Pterygota</taxon>
        <taxon>Neoptera</taxon>
        <taxon>Paraneoptera</taxon>
        <taxon>Hemiptera</taxon>
        <taxon>Sternorrhyncha</taxon>
        <taxon>Aphidomorpha</taxon>
        <taxon>Aphidoidea</taxon>
        <taxon>Aphididae</taxon>
        <taxon>Lachninae</taxon>
        <taxon>Cinara</taxon>
    </lineage>
</organism>
<evidence type="ECO:0000313" key="2">
    <source>
        <dbReference type="EMBL" id="VVC45607.1"/>
    </source>
</evidence>
<dbReference type="AlphaFoldDB" id="A0A5E4NKW3"/>
<accession>A0A5E4NKW3</accession>
<gene>
    <name evidence="2" type="ORF">CINCED_3A008329</name>
</gene>
<feature type="region of interest" description="Disordered" evidence="1">
    <location>
        <begin position="79"/>
        <end position="100"/>
    </location>
</feature>
<evidence type="ECO:0000313" key="3">
    <source>
        <dbReference type="Proteomes" id="UP000325440"/>
    </source>
</evidence>
<sequence length="381" mass="44259">MKESELKEQKDLEFREAEMIRKSQVVKIKAKEKDMGKEIKETQDKLPKENAFWDFDNKTKQLGQVSFEKETNNVNKMEIDKQKRKKQKSNNARKATTNKYDKQVNLVSKSKKICKDIEDCSKSPSKSIKKNSIQHKVGFNYRTRFSSLIKIGKKEKNKSKFPRKSKFTEIGSTLKSTKKKLDLKIAKNEEKLQNKIHVGEKQADGRRLKKQRQKPRTDIENEILQQFKNISQDTVLSKTVLEIILNKLSDKYLKRIEMPGKNLFEESSPLDKNPVTLTDIRNQINTGQIKTFEELHLKVLLMTQKAGVINSINSKEEKIITDFKEPKYDCFDYSLKVETADAANKEDKKNLMNTVDISMLNIHFVNKSISTIYVQGLRAFG</sequence>
<keyword evidence="3" id="KW-1185">Reference proteome</keyword>
<feature type="compositionally biased region" description="Polar residues" evidence="1">
    <location>
        <begin position="89"/>
        <end position="98"/>
    </location>
</feature>
<dbReference type="EMBL" id="CABPRJ010002406">
    <property type="protein sequence ID" value="VVC45607.1"/>
    <property type="molecule type" value="Genomic_DNA"/>
</dbReference>